<evidence type="ECO:0000313" key="4">
    <source>
        <dbReference type="Proteomes" id="UP001271007"/>
    </source>
</evidence>
<feature type="region of interest" description="Disordered" evidence="1">
    <location>
        <begin position="1"/>
        <end position="25"/>
    </location>
</feature>
<keyword evidence="2" id="KW-0472">Membrane</keyword>
<feature type="compositionally biased region" description="Basic and acidic residues" evidence="1">
    <location>
        <begin position="395"/>
        <end position="406"/>
    </location>
</feature>
<gene>
    <name evidence="3" type="ORF">LTR09_009474</name>
</gene>
<feature type="region of interest" description="Disordered" evidence="1">
    <location>
        <begin position="37"/>
        <end position="114"/>
    </location>
</feature>
<reference evidence="3" key="1">
    <citation type="submission" date="2023-04" db="EMBL/GenBank/DDBJ databases">
        <title>Black Yeasts Isolated from many extreme environments.</title>
        <authorList>
            <person name="Coleine C."/>
            <person name="Stajich J.E."/>
            <person name="Selbmann L."/>
        </authorList>
    </citation>
    <scope>NUCLEOTIDE SEQUENCE</scope>
    <source>
        <strain evidence="3">CCFEE 5312</strain>
    </source>
</reference>
<feature type="transmembrane region" description="Helical" evidence="2">
    <location>
        <begin position="193"/>
        <end position="213"/>
    </location>
</feature>
<keyword evidence="4" id="KW-1185">Reference proteome</keyword>
<organism evidence="3 4">
    <name type="scientific">Extremus antarcticus</name>
    <dbReference type="NCBI Taxonomy" id="702011"/>
    <lineage>
        <taxon>Eukaryota</taxon>
        <taxon>Fungi</taxon>
        <taxon>Dikarya</taxon>
        <taxon>Ascomycota</taxon>
        <taxon>Pezizomycotina</taxon>
        <taxon>Dothideomycetes</taxon>
        <taxon>Dothideomycetidae</taxon>
        <taxon>Mycosphaerellales</taxon>
        <taxon>Extremaceae</taxon>
        <taxon>Extremus</taxon>
    </lineage>
</organism>
<accession>A0AAJ0G9I4</accession>
<feature type="compositionally biased region" description="Low complexity" evidence="1">
    <location>
        <begin position="92"/>
        <end position="106"/>
    </location>
</feature>
<keyword evidence="2" id="KW-1133">Transmembrane helix</keyword>
<evidence type="ECO:0000313" key="3">
    <source>
        <dbReference type="EMBL" id="KAK3049296.1"/>
    </source>
</evidence>
<comment type="caution">
    <text evidence="3">The sequence shown here is derived from an EMBL/GenBank/DDBJ whole genome shotgun (WGS) entry which is preliminary data.</text>
</comment>
<protein>
    <submittedName>
        <fullName evidence="3">Uncharacterized protein</fullName>
    </submittedName>
</protein>
<proteinExistence type="predicted"/>
<feature type="transmembrane region" description="Helical" evidence="2">
    <location>
        <begin position="225"/>
        <end position="248"/>
    </location>
</feature>
<dbReference type="AlphaFoldDB" id="A0AAJ0G9I4"/>
<dbReference type="Proteomes" id="UP001271007">
    <property type="component" value="Unassembled WGS sequence"/>
</dbReference>
<evidence type="ECO:0000256" key="2">
    <source>
        <dbReference type="SAM" id="Phobius"/>
    </source>
</evidence>
<sequence>MHSPLPDSSALEAGILEDAQPSRLSRVQDNVRNLLRNSRFSSPTPSFNPPEPTAYGQHAPDLDGRYGLLTPPASPTRVRRMPQQPEVIPSPTAESVTSNSTSSTISAEEEVETAREVHFTPSGYRHTILGMAHQSALFNTRAVAALDHPDLSDPSLAVYARRKHESRHQKAWKRSRRGKNAGRGAVEVGSSQCLLCVLAALLLSAIVATYVVLATTSTDVTPTFHILFVLGILLATVVFVHTVVRIFLLDPRRSRGKIIVVPVSGRSHRRRRREIRPPRIMPALPVEPTTYIPQTPIPVHMPADEVRPDSREAEPTATADIEVVNGWDKDIESVPNPPPAYGRWRGSVRANPDLLHWQVLPSPVGSDAPELPSPTYEEAMAAQRTGPPSYVTRESPARRTERREVGDEAAEAQAHSAEPEMVEGAGIGFGF</sequence>
<dbReference type="EMBL" id="JAWDJX010000041">
    <property type="protein sequence ID" value="KAK3049296.1"/>
    <property type="molecule type" value="Genomic_DNA"/>
</dbReference>
<feature type="region of interest" description="Disordered" evidence="1">
    <location>
        <begin position="379"/>
        <end position="431"/>
    </location>
</feature>
<keyword evidence="2" id="KW-0812">Transmembrane</keyword>
<name>A0AAJ0G9I4_9PEZI</name>
<evidence type="ECO:0000256" key="1">
    <source>
        <dbReference type="SAM" id="MobiDB-lite"/>
    </source>
</evidence>